<dbReference type="Gene3D" id="2.40.50.230">
    <property type="entry name" value="Gp5 N-terminal domain"/>
    <property type="match status" value="1"/>
</dbReference>
<feature type="compositionally biased region" description="Low complexity" evidence="2">
    <location>
        <begin position="54"/>
        <end position="74"/>
    </location>
</feature>
<protein>
    <recommendedName>
        <fullName evidence="3">Gp5/Type VI secretion system Vgr protein OB-fold domain-containing protein</fullName>
    </recommendedName>
</protein>
<dbReference type="InterPro" id="IPR006531">
    <property type="entry name" value="Gp5/Vgr_OB"/>
</dbReference>
<evidence type="ECO:0000313" key="5">
    <source>
        <dbReference type="Proteomes" id="UP000295781"/>
    </source>
</evidence>
<dbReference type="Pfam" id="PF05954">
    <property type="entry name" value="Phage_GPD"/>
    <property type="match status" value="1"/>
</dbReference>
<accession>A0A4P2QBK9</accession>
<evidence type="ECO:0000313" key="4">
    <source>
        <dbReference type="EMBL" id="AUX27094.1"/>
    </source>
</evidence>
<comment type="similarity">
    <text evidence="1">Belongs to the VgrG protein family.</text>
</comment>
<feature type="domain" description="Gp5/Type VI secretion system Vgr protein OB-fold" evidence="3">
    <location>
        <begin position="595"/>
        <end position="661"/>
    </location>
</feature>
<dbReference type="SUPFAM" id="SSF69255">
    <property type="entry name" value="gp5 N-terminal domain-like"/>
    <property type="match status" value="1"/>
</dbReference>
<feature type="compositionally biased region" description="Low complexity" evidence="2">
    <location>
        <begin position="81"/>
        <end position="102"/>
    </location>
</feature>
<dbReference type="Pfam" id="PF04717">
    <property type="entry name" value="Phage_base_V"/>
    <property type="match status" value="1"/>
</dbReference>
<proteinExistence type="inferred from homology"/>
<name>A0A4P2QBK9_SORCE</name>
<dbReference type="NCBIfam" id="TIGR03361">
    <property type="entry name" value="VI_Rhs_Vgr"/>
    <property type="match status" value="1"/>
</dbReference>
<evidence type="ECO:0000256" key="1">
    <source>
        <dbReference type="ARBA" id="ARBA00005558"/>
    </source>
</evidence>
<dbReference type="InterPro" id="IPR037026">
    <property type="entry name" value="Vgr_OB-fold_dom_sf"/>
</dbReference>
<sequence>MNGEPTDTQRCSEPSAAPSCGERTAASAYRAPSAVRMGAESAAVRPREAPDAGPPCAERIAPAACAASAEAAPGPEEEDAGPSPSDGGRMAAPAARASGAMPKDLPPSPPRASGAMPKDLPPSPPRASGAMPKDLPPSPPRASGAMPKDLPPSPPRASGAAPSDVPLSPGGPPAPEPLPQEARYAAEPAPRATRLDPVEALGEARAALRNRARQAPILRLDSPDFACEHLRLRGVHGKEAVGQLFSFDIDVVCSDGAELSIEQVLGAAASLVFEVQGAEERTVHGMIAEVEDRHETEAAFRSYRLRLVPRAFRATLVELQQVFLELSVPELIQQKLALLGLGADDVVMRLYRDYPAREMIVQYKESDLAFISRLAEHLGISFFFEHESGRDVMVFTDEQVGFQPLPRGDAVVFRPRGERRDVFELKEQARAFPATYVMQEYNYRTPRLDLTAAHESAAGLGGGVVEHGAHHKTPEEGQQLARIRAEERASSGRYFECGSDELRLIPGAVFALEGHPQLDGQRFLVVEVEHRAVQPVAIEGAGGREQEYVNRARLVRAEQAYRPPRATPRPRIHGVVTALVEPLPDGEIGKRSPIDEQGRYRVRFHFDAGDPASRAFPSRLVRMIQPHAGPNYGIHFPLKPGIEVLMVFLDGDPDRPLIVGSAPNPITPSPVTRDVNLMHRIETSTGILIEMRDCPSRE</sequence>
<feature type="compositionally biased region" description="Low complexity" evidence="2">
    <location>
        <begin position="156"/>
        <end position="168"/>
    </location>
</feature>
<dbReference type="AlphaFoldDB" id="A0A4P2QBK9"/>
<reference evidence="4 5" key="1">
    <citation type="submission" date="2015-09" db="EMBL/GenBank/DDBJ databases">
        <title>Sorangium comparison.</title>
        <authorList>
            <person name="Zaburannyi N."/>
            <person name="Bunk B."/>
            <person name="Overmann J."/>
            <person name="Mueller R."/>
        </authorList>
    </citation>
    <scope>NUCLEOTIDE SEQUENCE [LARGE SCALE GENOMIC DNA]</scope>
    <source>
        <strain evidence="4 5">So ceGT47</strain>
    </source>
</reference>
<gene>
    <name evidence="4" type="ORF">SOCEGT47_076730</name>
</gene>
<dbReference type="EMBL" id="CP012670">
    <property type="protein sequence ID" value="AUX27094.1"/>
    <property type="molecule type" value="Genomic_DNA"/>
</dbReference>
<evidence type="ECO:0000259" key="3">
    <source>
        <dbReference type="Pfam" id="PF04717"/>
    </source>
</evidence>
<feature type="compositionally biased region" description="Pro residues" evidence="2">
    <location>
        <begin position="169"/>
        <end position="178"/>
    </location>
</feature>
<dbReference type="NCBIfam" id="TIGR01646">
    <property type="entry name" value="vgr_GE"/>
    <property type="match status" value="1"/>
</dbReference>
<dbReference type="SUPFAM" id="SSF69279">
    <property type="entry name" value="Phage tail proteins"/>
    <property type="match status" value="2"/>
</dbReference>
<dbReference type="Gene3D" id="2.30.110.50">
    <property type="match status" value="1"/>
</dbReference>
<dbReference type="Gene3D" id="4.10.220.110">
    <property type="match status" value="1"/>
</dbReference>
<feature type="compositionally biased region" description="Polar residues" evidence="2">
    <location>
        <begin position="1"/>
        <end position="12"/>
    </location>
</feature>
<dbReference type="InterPro" id="IPR017847">
    <property type="entry name" value="T6SS_RhsGE_Vgr_subset"/>
</dbReference>
<organism evidence="4 5">
    <name type="scientific">Sorangium cellulosum</name>
    <name type="common">Polyangium cellulosum</name>
    <dbReference type="NCBI Taxonomy" id="56"/>
    <lineage>
        <taxon>Bacteria</taxon>
        <taxon>Pseudomonadati</taxon>
        <taxon>Myxococcota</taxon>
        <taxon>Polyangia</taxon>
        <taxon>Polyangiales</taxon>
        <taxon>Polyangiaceae</taxon>
        <taxon>Sorangium</taxon>
    </lineage>
</organism>
<evidence type="ECO:0000256" key="2">
    <source>
        <dbReference type="SAM" id="MobiDB-lite"/>
    </source>
</evidence>
<dbReference type="Gene3D" id="3.55.50.10">
    <property type="entry name" value="Baseplate protein-like domains"/>
    <property type="match status" value="1"/>
</dbReference>
<dbReference type="InterPro" id="IPR006533">
    <property type="entry name" value="T6SS_Vgr_RhsGE"/>
</dbReference>
<feature type="region of interest" description="Disordered" evidence="2">
    <location>
        <begin position="1"/>
        <end position="180"/>
    </location>
</feature>
<dbReference type="Proteomes" id="UP000295781">
    <property type="component" value="Chromosome"/>
</dbReference>